<sequence>MEIYDINTIYSQYKEFINSNYIDLKDEVEMIVRRRGLSSIMNDSKWLKLQTAILSISKFEPIYGVQLLTDEIEHSPVFEVPTLPIYGDWELIYENWEYAPPPFFNIEWMAIQPLNKIHKGRLINPEIIDKSNILVEILYKYHIPFEKEDEHTFVIYGYK</sequence>
<dbReference type="RefSeq" id="WP_118430373.1">
    <property type="nucleotide sequence ID" value="NZ_WCUD01000087.1"/>
</dbReference>
<name>A0A6A2GEV1_BACUN</name>
<dbReference type="Proteomes" id="UP000433928">
    <property type="component" value="Unassembled WGS sequence"/>
</dbReference>
<comment type="caution">
    <text evidence="1">The sequence shown here is derived from an EMBL/GenBank/DDBJ whole genome shotgun (WGS) entry which is preliminary data.</text>
</comment>
<accession>A0A6A2GEV1</accession>
<dbReference type="InterPro" id="IPR046500">
    <property type="entry name" value="DUF6678"/>
</dbReference>
<gene>
    <name evidence="1" type="ORF">GAQ59_20835</name>
</gene>
<evidence type="ECO:0000313" key="2">
    <source>
        <dbReference type="Proteomes" id="UP000433928"/>
    </source>
</evidence>
<dbReference type="EMBL" id="WCUG01000040">
    <property type="protein sequence ID" value="KAB4166367.1"/>
    <property type="molecule type" value="Genomic_DNA"/>
</dbReference>
<dbReference type="Pfam" id="PF20383">
    <property type="entry name" value="DUF6678"/>
    <property type="match status" value="1"/>
</dbReference>
<evidence type="ECO:0000313" key="1">
    <source>
        <dbReference type="EMBL" id="KAB4166367.1"/>
    </source>
</evidence>
<protein>
    <submittedName>
        <fullName evidence="1">Uncharacterized protein</fullName>
    </submittedName>
</protein>
<dbReference type="AlphaFoldDB" id="A0A6A2GEV1"/>
<reference evidence="1 2" key="1">
    <citation type="journal article" date="2019" name="Nat. Med.">
        <title>A library of human gut bacterial isolates paired with longitudinal multiomics data enables mechanistic microbiome research.</title>
        <authorList>
            <person name="Poyet M."/>
            <person name="Groussin M."/>
            <person name="Gibbons S.M."/>
            <person name="Avila-Pacheco J."/>
            <person name="Jiang X."/>
            <person name="Kearney S.M."/>
            <person name="Perrotta A.R."/>
            <person name="Berdy B."/>
            <person name="Zhao S."/>
            <person name="Lieberman T.D."/>
            <person name="Swanson P.K."/>
            <person name="Smith M."/>
            <person name="Roesemann S."/>
            <person name="Alexander J.E."/>
            <person name="Rich S.A."/>
            <person name="Livny J."/>
            <person name="Vlamakis H."/>
            <person name="Clish C."/>
            <person name="Bullock K."/>
            <person name="Deik A."/>
            <person name="Scott J."/>
            <person name="Pierce K.A."/>
            <person name="Xavier R.J."/>
            <person name="Alm E.J."/>
        </authorList>
    </citation>
    <scope>NUCLEOTIDE SEQUENCE [LARGE SCALE GENOMIC DNA]</scope>
    <source>
        <strain evidence="1 2">BIOML-A27</strain>
    </source>
</reference>
<organism evidence="1 2">
    <name type="scientific">Bacteroides uniformis</name>
    <dbReference type="NCBI Taxonomy" id="820"/>
    <lineage>
        <taxon>Bacteria</taxon>
        <taxon>Pseudomonadati</taxon>
        <taxon>Bacteroidota</taxon>
        <taxon>Bacteroidia</taxon>
        <taxon>Bacteroidales</taxon>
        <taxon>Bacteroidaceae</taxon>
        <taxon>Bacteroides</taxon>
    </lineage>
</organism>
<proteinExistence type="predicted"/>